<keyword evidence="2" id="KW-0808">Transferase</keyword>
<organism evidence="2 3">
    <name type="scientific">Popillia japonica</name>
    <name type="common">Japanese beetle</name>
    <dbReference type="NCBI Taxonomy" id="7064"/>
    <lineage>
        <taxon>Eukaryota</taxon>
        <taxon>Metazoa</taxon>
        <taxon>Ecdysozoa</taxon>
        <taxon>Arthropoda</taxon>
        <taxon>Hexapoda</taxon>
        <taxon>Insecta</taxon>
        <taxon>Pterygota</taxon>
        <taxon>Neoptera</taxon>
        <taxon>Endopterygota</taxon>
        <taxon>Coleoptera</taxon>
        <taxon>Polyphaga</taxon>
        <taxon>Scarabaeiformia</taxon>
        <taxon>Scarabaeidae</taxon>
        <taxon>Rutelinae</taxon>
        <taxon>Popillia</taxon>
    </lineage>
</organism>
<dbReference type="PROSITE" id="PS50878">
    <property type="entry name" value="RT_POL"/>
    <property type="match status" value="1"/>
</dbReference>
<dbReference type="Proteomes" id="UP001458880">
    <property type="component" value="Unassembled WGS sequence"/>
</dbReference>
<dbReference type="InterPro" id="IPR000477">
    <property type="entry name" value="RT_dom"/>
</dbReference>
<gene>
    <name evidence="2" type="ORF">QE152_g33057</name>
</gene>
<name>A0AAW1IYA7_POPJA</name>
<dbReference type="SUPFAM" id="SSF56672">
    <property type="entry name" value="DNA/RNA polymerases"/>
    <property type="match status" value="1"/>
</dbReference>
<protein>
    <submittedName>
        <fullName evidence="2">Reverse transcriptase (RNA-dependent DNA polymerase)</fullName>
    </submittedName>
</protein>
<evidence type="ECO:0000259" key="1">
    <source>
        <dbReference type="PROSITE" id="PS50878"/>
    </source>
</evidence>
<evidence type="ECO:0000313" key="3">
    <source>
        <dbReference type="Proteomes" id="UP001458880"/>
    </source>
</evidence>
<accession>A0AAW1IYA7</accession>
<dbReference type="GO" id="GO:0003964">
    <property type="term" value="F:RNA-directed DNA polymerase activity"/>
    <property type="evidence" value="ECO:0007669"/>
    <property type="project" value="UniProtKB-KW"/>
</dbReference>
<comment type="caution">
    <text evidence="2">The sequence shown here is derived from an EMBL/GenBank/DDBJ whole genome shotgun (WGS) entry which is preliminary data.</text>
</comment>
<dbReference type="CDD" id="cd01650">
    <property type="entry name" value="RT_nLTR_like"/>
    <property type="match status" value="1"/>
</dbReference>
<dbReference type="Pfam" id="PF00078">
    <property type="entry name" value="RVT_1"/>
    <property type="match status" value="1"/>
</dbReference>
<feature type="domain" description="Reverse transcriptase" evidence="1">
    <location>
        <begin position="143"/>
        <end position="392"/>
    </location>
</feature>
<dbReference type="PANTHER" id="PTHR33332">
    <property type="entry name" value="REVERSE TRANSCRIPTASE DOMAIN-CONTAINING PROTEIN"/>
    <property type="match status" value="1"/>
</dbReference>
<keyword evidence="2" id="KW-0548">Nucleotidyltransferase</keyword>
<evidence type="ECO:0000313" key="2">
    <source>
        <dbReference type="EMBL" id="KAK9695172.1"/>
    </source>
</evidence>
<proteinExistence type="predicted"/>
<sequence length="728" mass="85392">MTNRKRGREEIELNYFENEVKEVEWESVLDRNNNLYSQFHDILVTGRRNAKRKRIFARKEEPLTPNNLSKYFQNVGVDTRETAARRFKSRMFEEFPKVTKVQVERIIQKLKKSDTTDAYGLSNNALRKVKSYISQVVADIINESFEANVYPDKLKLSLIMPILKDVTSNEYDATNYRPISIMPRIAMIFEIIMKEALEDHLLRNNLYLHQQHAYIKGRTGETALLLLFDNINKRLQEGKHVVFAKCDLSKAFDTVDPDILLYRLKECGICGKVLAFINSYLQNRETIVKRGKLDSDIRKVRTGLLQGSVLSTVFFNIFLRDLPRNIPCEVVMYSDDIAFVVSSKSTSKAEKIRKRMLATIEMWCANNGMAINKKKSQSLPKMDCFRYLGVEINCEYTWNSHVEYLRKALNIGIRKIQKADKNQRESAYFKSFYIKLMYAILLWGNTPEAAEIFEIQKEAVRLIGRNTMIERDIFIQKKIMTLPSLYIQQCLRFLHKLNCNEYRHNQYLRNCVPATAKELYNSLPAHVRSYEFNDFKGKIKNVCLSQAFYNLQEFTEFDWSMKSLPGNEFTRTSYVNRFKRELDNAVEKILSRSIDETTYFVKFQSLLVKDYTLPLCNEEDLNEIFELQKDVMALLLGIDRIDRAVFSNRNILTVPSLYIRKCIRAGFTNAGHQYRNVVELYNHLPGNIRQGNYRKFITKLNRILLDGAFNNVNEFYEVVRNEDFNEVM</sequence>
<dbReference type="AlphaFoldDB" id="A0AAW1IYA7"/>
<dbReference type="InterPro" id="IPR043502">
    <property type="entry name" value="DNA/RNA_pol_sf"/>
</dbReference>
<reference evidence="2 3" key="1">
    <citation type="journal article" date="2024" name="BMC Genomics">
        <title>De novo assembly and annotation of Popillia japonica's genome with initial clues to its potential as an invasive pest.</title>
        <authorList>
            <person name="Cucini C."/>
            <person name="Boschi S."/>
            <person name="Funari R."/>
            <person name="Cardaioli E."/>
            <person name="Iannotti N."/>
            <person name="Marturano G."/>
            <person name="Paoli F."/>
            <person name="Bruttini M."/>
            <person name="Carapelli A."/>
            <person name="Frati F."/>
            <person name="Nardi F."/>
        </authorList>
    </citation>
    <scope>NUCLEOTIDE SEQUENCE [LARGE SCALE GENOMIC DNA]</scope>
    <source>
        <strain evidence="2">DMR45628</strain>
    </source>
</reference>
<keyword evidence="2" id="KW-0695">RNA-directed DNA polymerase</keyword>
<keyword evidence="3" id="KW-1185">Reference proteome</keyword>
<dbReference type="EMBL" id="JASPKY010000490">
    <property type="protein sequence ID" value="KAK9695172.1"/>
    <property type="molecule type" value="Genomic_DNA"/>
</dbReference>